<reference evidence="6" key="1">
    <citation type="submission" date="2020-01" db="EMBL/GenBank/DDBJ databases">
        <title>Caldichromatium gen. nov., sp. nov., a thermophilic purple sulfur bacterium member of the family Chromatiaceae isolated from Nakabusa hot spring, Japan.</title>
        <authorList>
            <person name="Saini M.K."/>
            <person name="Hanada S."/>
            <person name="Tank M."/>
        </authorList>
    </citation>
    <scope>NUCLEOTIDE SEQUENCE [LARGE SCALE GENOMIC DNA]</scope>
    <source>
        <strain evidence="6">No.7</strain>
    </source>
</reference>
<proteinExistence type="predicted"/>
<dbReference type="InterPro" id="IPR008410">
    <property type="entry name" value="BCSC_C"/>
</dbReference>
<keyword evidence="3" id="KW-0802">TPR repeat</keyword>
<evidence type="ECO:0000259" key="4">
    <source>
        <dbReference type="Pfam" id="PF05420"/>
    </source>
</evidence>
<gene>
    <name evidence="5" type="ORF">GWK36_01550</name>
</gene>
<dbReference type="Proteomes" id="UP000502699">
    <property type="component" value="Chromosome"/>
</dbReference>
<sequence>MRPLYRQDLGPGQQTCGVAAEGWQALGSRLSLSGTLELHDYQGHEVADNRGMFGRLGLSYRLKRDGFAYLNMGPFIDYRRFDDNLSHFILGHGGYYSPQRDLGLGLSLDFQTLEGRLWLLKGSLYAAWRTQEQDPSPWFPLADDG</sequence>
<organism evidence="5 6">
    <name type="scientific">Caldichromatium japonicum</name>
    <dbReference type="NCBI Taxonomy" id="2699430"/>
    <lineage>
        <taxon>Bacteria</taxon>
        <taxon>Pseudomonadati</taxon>
        <taxon>Pseudomonadota</taxon>
        <taxon>Gammaproteobacteria</taxon>
        <taxon>Chromatiales</taxon>
        <taxon>Chromatiaceae</taxon>
        <taxon>Caldichromatium</taxon>
    </lineage>
</organism>
<dbReference type="EMBL" id="CP048029">
    <property type="protein sequence ID" value="QIK36901.1"/>
    <property type="molecule type" value="Genomic_DNA"/>
</dbReference>
<keyword evidence="1" id="KW-0732">Signal</keyword>
<dbReference type="KEGG" id="cjap:GWK36_01550"/>
<accession>A0A6G7VA61</accession>
<feature type="domain" description="Cellulose synthase operon C C-terminal" evidence="4">
    <location>
        <begin position="27"/>
        <end position="141"/>
    </location>
</feature>
<dbReference type="Pfam" id="PF05420">
    <property type="entry name" value="BCSC_C"/>
    <property type="match status" value="1"/>
</dbReference>
<dbReference type="GO" id="GO:0019867">
    <property type="term" value="C:outer membrane"/>
    <property type="evidence" value="ECO:0007669"/>
    <property type="project" value="InterPro"/>
</dbReference>
<evidence type="ECO:0000313" key="5">
    <source>
        <dbReference type="EMBL" id="QIK36901.1"/>
    </source>
</evidence>
<evidence type="ECO:0000313" key="6">
    <source>
        <dbReference type="Proteomes" id="UP000502699"/>
    </source>
</evidence>
<evidence type="ECO:0000256" key="2">
    <source>
        <dbReference type="ARBA" id="ARBA00022737"/>
    </source>
</evidence>
<evidence type="ECO:0000256" key="3">
    <source>
        <dbReference type="ARBA" id="ARBA00022803"/>
    </source>
</evidence>
<keyword evidence="2" id="KW-0677">Repeat</keyword>
<dbReference type="GO" id="GO:0030244">
    <property type="term" value="P:cellulose biosynthetic process"/>
    <property type="evidence" value="ECO:0007669"/>
    <property type="project" value="InterPro"/>
</dbReference>
<dbReference type="AlphaFoldDB" id="A0A6G7VA61"/>
<keyword evidence="6" id="KW-1185">Reference proteome</keyword>
<name>A0A6G7VA61_9GAMM</name>
<protein>
    <recommendedName>
        <fullName evidence="4">Cellulose synthase operon C C-terminal domain-containing protein</fullName>
    </recommendedName>
</protein>
<evidence type="ECO:0000256" key="1">
    <source>
        <dbReference type="ARBA" id="ARBA00022729"/>
    </source>
</evidence>